<dbReference type="PATRIC" id="fig|1227271.3.peg.1711"/>
<reference evidence="1 2" key="1">
    <citation type="submission" date="2013-06" db="EMBL/GenBank/DDBJ databases">
        <authorList>
            <person name="Weinstock G."/>
            <person name="Sodergren E."/>
            <person name="Lobos E.A."/>
            <person name="Fulton L."/>
            <person name="Fulton R."/>
            <person name="Courtney L."/>
            <person name="Fronick C."/>
            <person name="O'Laughlin M."/>
            <person name="Godfrey J."/>
            <person name="Wilson R.M."/>
            <person name="Miner T."/>
            <person name="Farmer C."/>
            <person name="Delehaunty K."/>
            <person name="Cordes M."/>
            <person name="Minx P."/>
            <person name="Tomlinson C."/>
            <person name="Chen J."/>
            <person name="Wollam A."/>
            <person name="Pepin K.H."/>
            <person name="Bhonagiri V."/>
            <person name="Zhang X."/>
            <person name="Warren W."/>
            <person name="Mitreva M."/>
            <person name="Mardis E.R."/>
            <person name="Wilson R.K."/>
        </authorList>
    </citation>
    <scope>NUCLEOTIDE SEQUENCE [LARGE SCALE GENOMIC DNA]</scope>
    <source>
        <strain evidence="1 2">F0570</strain>
    </source>
</reference>
<protein>
    <submittedName>
        <fullName evidence="1">Uncharacterized protein</fullName>
    </submittedName>
</protein>
<proteinExistence type="predicted"/>
<dbReference type="Proteomes" id="UP000016630">
    <property type="component" value="Unassembled WGS sequence"/>
</dbReference>
<evidence type="ECO:0000313" key="2">
    <source>
        <dbReference type="Proteomes" id="UP000016630"/>
    </source>
</evidence>
<comment type="caution">
    <text evidence="1">The sequence shown here is derived from an EMBL/GenBank/DDBJ whole genome shotgun (WGS) entry which is preliminary data.</text>
</comment>
<sequence>MQSKSRKKTQATSVAPSFCMIKAYHLLFFPFGTKALRHLCELKESRGLSM</sequence>
<gene>
    <name evidence="1" type="ORF">HMPREF1555_01954</name>
</gene>
<organism evidence="1 2">
    <name type="scientific">Porphyromonas gingivalis F0570</name>
    <dbReference type="NCBI Taxonomy" id="1227271"/>
    <lineage>
        <taxon>Bacteria</taxon>
        <taxon>Pseudomonadati</taxon>
        <taxon>Bacteroidota</taxon>
        <taxon>Bacteroidia</taxon>
        <taxon>Bacteroidales</taxon>
        <taxon>Porphyromonadaceae</taxon>
        <taxon>Porphyromonas</taxon>
    </lineage>
</organism>
<dbReference type="HOGENOM" id="CLU_3121095_0_0_10"/>
<dbReference type="EMBL" id="AWUW01000137">
    <property type="protein sequence ID" value="ERJ64229.1"/>
    <property type="molecule type" value="Genomic_DNA"/>
</dbReference>
<evidence type="ECO:0000313" key="1">
    <source>
        <dbReference type="EMBL" id="ERJ64229.1"/>
    </source>
</evidence>
<name>A0A0E2M3B9_PORGN</name>
<accession>A0A0E2M3B9</accession>
<dbReference type="AlphaFoldDB" id="A0A0E2M3B9"/>